<evidence type="ECO:0000256" key="1">
    <source>
        <dbReference type="SAM" id="MobiDB-lite"/>
    </source>
</evidence>
<feature type="compositionally biased region" description="Acidic residues" evidence="1">
    <location>
        <begin position="559"/>
        <end position="579"/>
    </location>
</feature>
<accession>A0A0J0XMY2</accession>
<dbReference type="RefSeq" id="XP_018278943.1">
    <property type="nucleotide sequence ID" value="XM_018425373.1"/>
</dbReference>
<feature type="region of interest" description="Disordered" evidence="1">
    <location>
        <begin position="371"/>
        <end position="432"/>
    </location>
</feature>
<dbReference type="AlphaFoldDB" id="A0A0J0XMY2"/>
<feature type="compositionally biased region" description="Polar residues" evidence="1">
    <location>
        <begin position="385"/>
        <end position="404"/>
    </location>
</feature>
<proteinExistence type="predicted"/>
<reference evidence="2 3" key="1">
    <citation type="submission" date="2015-03" db="EMBL/GenBank/DDBJ databases">
        <title>Genomics and transcriptomics of the oil-accumulating basidiomycete yeast T. oleaginosus allow insights into substrate utilization and the diverse evolutionary trajectories of mating systems in fungi.</title>
        <authorList>
            <consortium name="DOE Joint Genome Institute"/>
            <person name="Kourist R."/>
            <person name="Kracht O."/>
            <person name="Bracharz F."/>
            <person name="Lipzen A."/>
            <person name="Nolan M."/>
            <person name="Ohm R."/>
            <person name="Grigoriev I."/>
            <person name="Sun S."/>
            <person name="Heitman J."/>
            <person name="Bruck T."/>
            <person name="Nowrousian M."/>
        </authorList>
    </citation>
    <scope>NUCLEOTIDE SEQUENCE [LARGE SCALE GENOMIC DNA]</scope>
    <source>
        <strain evidence="2 3">IBC0246</strain>
    </source>
</reference>
<evidence type="ECO:0000313" key="3">
    <source>
        <dbReference type="Proteomes" id="UP000053611"/>
    </source>
</evidence>
<feature type="region of interest" description="Disordered" evidence="1">
    <location>
        <begin position="557"/>
        <end position="603"/>
    </location>
</feature>
<dbReference type="GeneID" id="28985976"/>
<dbReference type="EMBL" id="KQ087205">
    <property type="protein sequence ID" value="KLT42452.1"/>
    <property type="molecule type" value="Genomic_DNA"/>
</dbReference>
<organism evidence="2 3">
    <name type="scientific">Cutaneotrichosporon oleaginosum</name>
    <dbReference type="NCBI Taxonomy" id="879819"/>
    <lineage>
        <taxon>Eukaryota</taxon>
        <taxon>Fungi</taxon>
        <taxon>Dikarya</taxon>
        <taxon>Basidiomycota</taxon>
        <taxon>Agaricomycotina</taxon>
        <taxon>Tremellomycetes</taxon>
        <taxon>Trichosporonales</taxon>
        <taxon>Trichosporonaceae</taxon>
        <taxon>Cutaneotrichosporon</taxon>
    </lineage>
</organism>
<keyword evidence="3" id="KW-1185">Reference proteome</keyword>
<feature type="region of interest" description="Disordered" evidence="1">
    <location>
        <begin position="105"/>
        <end position="128"/>
    </location>
</feature>
<dbReference type="Proteomes" id="UP000053611">
    <property type="component" value="Unassembled WGS sequence"/>
</dbReference>
<name>A0A0J0XMY2_9TREE</name>
<protein>
    <submittedName>
        <fullName evidence="2">Uncharacterized protein</fullName>
    </submittedName>
</protein>
<evidence type="ECO:0000313" key="2">
    <source>
        <dbReference type="EMBL" id="KLT42452.1"/>
    </source>
</evidence>
<gene>
    <name evidence="2" type="ORF">CC85DRAFT_302314</name>
</gene>
<sequence>MNRKHHLDNPQPGPSSKRPRPPSFELHPHQPALSQAKLDSEPSDNISHRIVATIADSSTPAVATTAKITAKATVQAPRWTKTGSRKRSKTEITIVAAAKATTRPNPVIKSKQAARGTSGTKRAKHDGKMRCGHVEMRCAEIRAGRIYARAPTHPKYDPATHFTPEVYAKIDLTKNGVDAMGPILEEMVWELFNDMQKRILAAQSGRDLQKAARLMYIIFFTDFSPGPRPIDEHCHRCTSNSFPCMVLRGQKDCLGCFMSKGGCHTVGGLQTDPMSRPISKRFSSKNANKKNASARWEDTTYIKPAPWTDLRLWVHRELGVPGLGDHLGHIAWDANLPPVPQLNPFSRKVAEAAAKRVGPIVDRKDRALSISTEAGSESIPAEASRSISPTTSAEETPQNSTSGTGEMLGMHQSKPMHRESPPMQRAASVTAQSLTECSSAAGRTVSPGVISRLTYSVSAERTGAYLEDIGYIHEEWPLASPSSTPETETMAETSIELDPPDEWLGRFSPQDISSADALICLGLPRAASLPREMGGAAMERMPARSCLQLRPQLIASECTGEEESSGSDDESLEDIEDTAIPDTVGGTEDVDLDEGWDTHSEPECEHTECHSTEELLLSQEQIDTLLSRHLPSPMSQSHDAVALALRSGNTADPAYTNAWLKVRSHALELSRHIRLQCTYVHMEPLHMTVRLKAQQYPFTRHLLEERCIDLSTAIRRVSQGEYARRYIGPLARRVAPNAVRRNGAYVAGRVVLLGVDGLWGTLLVDGTMVKCFASREWERKLPKRQILRLIKSLGHPTRSVSYTPKTHNAFVTPQHGTAFALWAFEKLAADAQWMPGPLDHSYLLALRKRHAVLLAEDQRIALAMAEALRDNAELVNELMTRAGL</sequence>
<feature type="region of interest" description="Disordered" evidence="1">
    <location>
        <begin position="1"/>
        <end position="43"/>
    </location>
</feature>